<evidence type="ECO:0000256" key="1">
    <source>
        <dbReference type="SAM" id="Phobius"/>
    </source>
</evidence>
<feature type="transmembrane region" description="Helical" evidence="1">
    <location>
        <begin position="12"/>
        <end position="30"/>
    </location>
</feature>
<proteinExistence type="predicted"/>
<name>A0A423V6Y3_STRGL</name>
<sequence>MTKTSTSSRISRALDWAGLIPSSMLFWIGITDYREGASIAWPTGGAVLVLISLWVVYRGLPHRREGTLVPPQE</sequence>
<evidence type="ECO:0000313" key="3">
    <source>
        <dbReference type="Proteomes" id="UP000285596"/>
    </source>
</evidence>
<evidence type="ECO:0000313" key="2">
    <source>
        <dbReference type="EMBL" id="ROV70384.1"/>
    </source>
</evidence>
<protein>
    <submittedName>
        <fullName evidence="2">Uncharacterized protein</fullName>
    </submittedName>
</protein>
<dbReference type="EMBL" id="QWFA01000002">
    <property type="protein sequence ID" value="ROV70384.1"/>
    <property type="molecule type" value="Genomic_DNA"/>
</dbReference>
<comment type="caution">
    <text evidence="2">The sequence shown here is derived from an EMBL/GenBank/DDBJ whole genome shotgun (WGS) entry which is preliminary data.</text>
</comment>
<reference evidence="2 3" key="1">
    <citation type="submission" date="2018-08" db="EMBL/GenBank/DDBJ databases">
        <title>Streptomyces globisporus 1912-4Crt, whole genome shotgun sequence.</title>
        <authorList>
            <person name="Matselyukh B."/>
        </authorList>
    </citation>
    <scope>NUCLEOTIDE SEQUENCE [LARGE SCALE GENOMIC DNA]</scope>
    <source>
        <strain evidence="2 3">1912-4Crt</strain>
    </source>
</reference>
<organism evidence="2 3">
    <name type="scientific">Streptomyces globisporus</name>
    <dbReference type="NCBI Taxonomy" id="1908"/>
    <lineage>
        <taxon>Bacteria</taxon>
        <taxon>Bacillati</taxon>
        <taxon>Actinomycetota</taxon>
        <taxon>Actinomycetes</taxon>
        <taxon>Kitasatosporales</taxon>
        <taxon>Streptomycetaceae</taxon>
        <taxon>Streptomyces</taxon>
    </lineage>
</organism>
<keyword evidence="1" id="KW-1133">Transmembrane helix</keyword>
<gene>
    <name evidence="2" type="ORF">D3105_00570</name>
</gene>
<keyword evidence="1" id="KW-0472">Membrane</keyword>
<dbReference type="AlphaFoldDB" id="A0A423V6Y3"/>
<feature type="transmembrane region" description="Helical" evidence="1">
    <location>
        <begin position="36"/>
        <end position="57"/>
    </location>
</feature>
<dbReference type="Proteomes" id="UP000285596">
    <property type="component" value="Unassembled WGS sequence"/>
</dbReference>
<accession>A0A423V6Y3</accession>
<keyword evidence="1" id="KW-0812">Transmembrane</keyword>